<organism evidence="2 3">
    <name type="scientific">Polarella glacialis</name>
    <name type="common">Dinoflagellate</name>
    <dbReference type="NCBI Taxonomy" id="89957"/>
    <lineage>
        <taxon>Eukaryota</taxon>
        <taxon>Sar</taxon>
        <taxon>Alveolata</taxon>
        <taxon>Dinophyceae</taxon>
        <taxon>Suessiales</taxon>
        <taxon>Suessiaceae</taxon>
        <taxon>Polarella</taxon>
    </lineage>
</organism>
<sequence>APAPAANTDLSDSFDAVYSWLSHGVNTLGLSELFAPPKPLDGPNGAQPRSPAASPATAPSGVGTLAGIGNLISSLTGSGGDCATGYTQRDGRSNATADLRNWDRPDFARPGGEQESVQLKMPDGPGSTRAGSSSGSTRPARSPTTGPSPAESSSSTAGPSLAAQSPDTGSLRRDTSPHDESVGGSASSRSGAPRKSRQTSYEADKEDLLDQHLAYFLRHHPEVFSSHQILRKRPGVYELDGREIRVEWQYAADPGGQGCLVAVDGPLKQPFADYMQMGEQNAEYDNEGIGRGSALHSIPKDKRMSFHDQHKMYSRLEAMKVAKEQACVREEAADFVKEGREVPRELMTRYKKSLSQKLDPGGNRRQAAQRARSVEQSRTSVAPVAESGSGTRPLADPSAGASQARFGALNGMSPIPVMSVSGQQPL</sequence>
<dbReference type="Proteomes" id="UP000626109">
    <property type="component" value="Unassembled WGS sequence"/>
</dbReference>
<feature type="compositionally biased region" description="Low complexity" evidence="1">
    <location>
        <begin position="48"/>
        <end position="60"/>
    </location>
</feature>
<dbReference type="EMBL" id="CAJNNW010030452">
    <property type="protein sequence ID" value="CAE8703487.1"/>
    <property type="molecule type" value="Genomic_DNA"/>
</dbReference>
<feature type="region of interest" description="Disordered" evidence="1">
    <location>
        <begin position="85"/>
        <end position="204"/>
    </location>
</feature>
<evidence type="ECO:0000256" key="1">
    <source>
        <dbReference type="SAM" id="MobiDB-lite"/>
    </source>
</evidence>
<feature type="compositionally biased region" description="Low complexity" evidence="1">
    <location>
        <begin position="182"/>
        <end position="191"/>
    </location>
</feature>
<evidence type="ECO:0000313" key="3">
    <source>
        <dbReference type="Proteomes" id="UP000626109"/>
    </source>
</evidence>
<protein>
    <submittedName>
        <fullName evidence="2">Uncharacterized protein</fullName>
    </submittedName>
</protein>
<evidence type="ECO:0000313" key="2">
    <source>
        <dbReference type="EMBL" id="CAE8703487.1"/>
    </source>
</evidence>
<feature type="region of interest" description="Disordered" evidence="1">
    <location>
        <begin position="353"/>
        <end position="426"/>
    </location>
</feature>
<feature type="non-terminal residue" evidence="2">
    <location>
        <position position="426"/>
    </location>
</feature>
<name>A0A813KIS2_POLGL</name>
<reference evidence="2" key="1">
    <citation type="submission" date="2021-02" db="EMBL/GenBank/DDBJ databases">
        <authorList>
            <person name="Dougan E. K."/>
            <person name="Rhodes N."/>
            <person name="Thang M."/>
            <person name="Chan C."/>
        </authorList>
    </citation>
    <scope>NUCLEOTIDE SEQUENCE</scope>
</reference>
<feature type="compositionally biased region" description="Basic and acidic residues" evidence="1">
    <location>
        <begin position="170"/>
        <end position="181"/>
    </location>
</feature>
<feature type="compositionally biased region" description="Low complexity" evidence="1">
    <location>
        <begin position="124"/>
        <end position="145"/>
    </location>
</feature>
<feature type="compositionally biased region" description="Polar residues" evidence="1">
    <location>
        <begin position="150"/>
        <end position="168"/>
    </location>
</feature>
<proteinExistence type="predicted"/>
<feature type="region of interest" description="Disordered" evidence="1">
    <location>
        <begin position="34"/>
        <end position="64"/>
    </location>
</feature>
<accession>A0A813KIS2</accession>
<gene>
    <name evidence="2" type="ORF">PGLA2088_LOCUS32853</name>
</gene>
<comment type="caution">
    <text evidence="2">The sequence shown here is derived from an EMBL/GenBank/DDBJ whole genome shotgun (WGS) entry which is preliminary data.</text>
</comment>
<dbReference type="AlphaFoldDB" id="A0A813KIS2"/>